<comment type="caution">
    <text evidence="2">The sequence shown here is derived from an EMBL/GenBank/DDBJ whole genome shotgun (WGS) entry which is preliminary data.</text>
</comment>
<proteinExistence type="predicted"/>
<name>A0A5C4JC27_9ACTN</name>
<dbReference type="InterPro" id="IPR041581">
    <property type="entry name" value="Glyoxalase_6"/>
</dbReference>
<accession>A0A5C4JC27</accession>
<dbReference type="Proteomes" id="UP000309174">
    <property type="component" value="Unassembled WGS sequence"/>
</dbReference>
<dbReference type="EMBL" id="VCKW01000070">
    <property type="protein sequence ID" value="TMR00800.1"/>
    <property type="molecule type" value="Genomic_DNA"/>
</dbReference>
<organism evidence="2 3">
    <name type="scientific">Actinomadura soli</name>
    <dbReference type="NCBI Taxonomy" id="2508997"/>
    <lineage>
        <taxon>Bacteria</taxon>
        <taxon>Bacillati</taxon>
        <taxon>Actinomycetota</taxon>
        <taxon>Actinomycetes</taxon>
        <taxon>Streptosporangiales</taxon>
        <taxon>Thermomonosporaceae</taxon>
        <taxon>Actinomadura</taxon>
    </lineage>
</organism>
<keyword evidence="3" id="KW-1185">Reference proteome</keyword>
<dbReference type="InterPro" id="IPR029068">
    <property type="entry name" value="Glyas_Bleomycin-R_OHBP_Dase"/>
</dbReference>
<dbReference type="AlphaFoldDB" id="A0A5C4JC27"/>
<sequence>MSHRPHMALSAPVLDAPDPHALAAFYRRLLGWTVVQDEPHWVKLRPPNGGTGLSFQTEPLYKAPTWPASAGTQQMMAHLDIEVDDLDVAGEHAEATGAVLADFQPDEDVRVYIDPVGHPFCLFLPEPEEPLDPDAGP</sequence>
<dbReference type="PROSITE" id="PS51819">
    <property type="entry name" value="VOC"/>
    <property type="match status" value="1"/>
</dbReference>
<reference evidence="2 3" key="1">
    <citation type="submission" date="2019-05" db="EMBL/GenBank/DDBJ databases">
        <title>Draft genome sequence of Actinomadura sp. 14C53.</title>
        <authorList>
            <person name="Saricaoglu S."/>
            <person name="Isik K."/>
        </authorList>
    </citation>
    <scope>NUCLEOTIDE SEQUENCE [LARGE SCALE GENOMIC DNA]</scope>
    <source>
        <strain evidence="2 3">14C53</strain>
    </source>
</reference>
<dbReference type="InterPro" id="IPR037523">
    <property type="entry name" value="VOC_core"/>
</dbReference>
<feature type="domain" description="VOC" evidence="1">
    <location>
        <begin position="8"/>
        <end position="126"/>
    </location>
</feature>
<gene>
    <name evidence="2" type="ORF">ETD83_15890</name>
</gene>
<evidence type="ECO:0000313" key="3">
    <source>
        <dbReference type="Proteomes" id="UP000309174"/>
    </source>
</evidence>
<dbReference type="PANTHER" id="PTHR35908:SF1">
    <property type="entry name" value="CONSERVED PROTEIN"/>
    <property type="match status" value="1"/>
</dbReference>
<dbReference type="Pfam" id="PF18029">
    <property type="entry name" value="Glyoxalase_6"/>
    <property type="match status" value="1"/>
</dbReference>
<evidence type="ECO:0000313" key="2">
    <source>
        <dbReference type="EMBL" id="TMR00800.1"/>
    </source>
</evidence>
<dbReference type="SUPFAM" id="SSF54593">
    <property type="entry name" value="Glyoxalase/Bleomycin resistance protein/Dihydroxybiphenyl dioxygenase"/>
    <property type="match status" value="1"/>
</dbReference>
<dbReference type="RefSeq" id="WP_138645904.1">
    <property type="nucleotide sequence ID" value="NZ_VCKW01000070.1"/>
</dbReference>
<evidence type="ECO:0000259" key="1">
    <source>
        <dbReference type="PROSITE" id="PS51819"/>
    </source>
</evidence>
<dbReference type="Gene3D" id="3.10.180.10">
    <property type="entry name" value="2,3-Dihydroxybiphenyl 1,2-Dioxygenase, domain 1"/>
    <property type="match status" value="1"/>
</dbReference>
<protein>
    <submittedName>
        <fullName evidence="2">VOC family protein</fullName>
    </submittedName>
</protein>
<dbReference type="PANTHER" id="PTHR35908">
    <property type="entry name" value="HYPOTHETICAL FUSION PROTEIN"/>
    <property type="match status" value="1"/>
</dbReference>
<dbReference type="OrthoDB" id="1645442at2"/>